<evidence type="ECO:0000256" key="4">
    <source>
        <dbReference type="ARBA" id="ARBA00023172"/>
    </source>
</evidence>
<comment type="similarity">
    <text evidence="1">Belongs to the 'phage' integrase family.</text>
</comment>
<evidence type="ECO:0000313" key="8">
    <source>
        <dbReference type="Proteomes" id="UP001199528"/>
    </source>
</evidence>
<proteinExistence type="inferred from homology"/>
<dbReference type="RefSeq" id="WP_272655545.1">
    <property type="nucleotide sequence ID" value="NZ_CP085083.1"/>
</dbReference>
<evidence type="ECO:0000313" key="7">
    <source>
        <dbReference type="EMBL" id="WDZ51919.1"/>
    </source>
</evidence>
<dbReference type="PROSITE" id="PS51900">
    <property type="entry name" value="CB"/>
    <property type="match status" value="1"/>
</dbReference>
<organism evidence="7 8">
    <name type="scientific">Acinetobacter vivianii</name>
    <dbReference type="NCBI Taxonomy" id="1776742"/>
    <lineage>
        <taxon>Bacteria</taxon>
        <taxon>Pseudomonadati</taxon>
        <taxon>Pseudomonadota</taxon>
        <taxon>Gammaproteobacteria</taxon>
        <taxon>Moraxellales</taxon>
        <taxon>Moraxellaceae</taxon>
        <taxon>Acinetobacter</taxon>
    </lineage>
</organism>
<dbReference type="InterPro" id="IPR013762">
    <property type="entry name" value="Integrase-like_cat_sf"/>
</dbReference>
<evidence type="ECO:0000256" key="2">
    <source>
        <dbReference type="ARBA" id="ARBA00022908"/>
    </source>
</evidence>
<keyword evidence="2" id="KW-0229">DNA integration</keyword>
<keyword evidence="3 5" id="KW-0238">DNA-binding</keyword>
<dbReference type="InterPro" id="IPR050090">
    <property type="entry name" value="Tyrosine_recombinase_XerCD"/>
</dbReference>
<accession>A0AAJ6NK44</accession>
<evidence type="ECO:0000259" key="6">
    <source>
        <dbReference type="PROSITE" id="PS51900"/>
    </source>
</evidence>
<dbReference type="AlphaFoldDB" id="A0AAJ6NK44"/>
<dbReference type="InterPro" id="IPR011010">
    <property type="entry name" value="DNA_brk_join_enz"/>
</dbReference>
<evidence type="ECO:0000256" key="3">
    <source>
        <dbReference type="ARBA" id="ARBA00023125"/>
    </source>
</evidence>
<dbReference type="EMBL" id="CP085083">
    <property type="protein sequence ID" value="WDZ51919.1"/>
    <property type="molecule type" value="Genomic_DNA"/>
</dbReference>
<dbReference type="GO" id="GO:0015074">
    <property type="term" value="P:DNA integration"/>
    <property type="evidence" value="ECO:0007669"/>
    <property type="project" value="UniProtKB-KW"/>
</dbReference>
<dbReference type="GO" id="GO:0006310">
    <property type="term" value="P:DNA recombination"/>
    <property type="evidence" value="ECO:0007669"/>
    <property type="project" value="UniProtKB-KW"/>
</dbReference>
<dbReference type="InterPro" id="IPR010998">
    <property type="entry name" value="Integrase_recombinase_N"/>
</dbReference>
<dbReference type="SUPFAM" id="SSF56349">
    <property type="entry name" value="DNA breaking-rejoining enzymes"/>
    <property type="match status" value="1"/>
</dbReference>
<dbReference type="Gene3D" id="1.10.443.10">
    <property type="entry name" value="Intergrase catalytic core"/>
    <property type="match status" value="1"/>
</dbReference>
<gene>
    <name evidence="7" type="ORF">LF296_03775</name>
</gene>
<dbReference type="CDD" id="cd00397">
    <property type="entry name" value="DNA_BRE_C"/>
    <property type="match status" value="1"/>
</dbReference>
<dbReference type="Proteomes" id="UP001199528">
    <property type="component" value="Chromosome"/>
</dbReference>
<evidence type="ECO:0000256" key="5">
    <source>
        <dbReference type="PROSITE-ProRule" id="PRU01248"/>
    </source>
</evidence>
<dbReference type="PANTHER" id="PTHR30349:SF41">
    <property type="entry name" value="INTEGRASE_RECOMBINASE PROTEIN MJ0367-RELATED"/>
    <property type="match status" value="1"/>
</dbReference>
<evidence type="ECO:0000256" key="1">
    <source>
        <dbReference type="ARBA" id="ARBA00008857"/>
    </source>
</evidence>
<keyword evidence="4" id="KW-0233">DNA recombination</keyword>
<feature type="domain" description="Core-binding (CB)" evidence="6">
    <location>
        <begin position="53"/>
        <end position="146"/>
    </location>
</feature>
<dbReference type="PANTHER" id="PTHR30349">
    <property type="entry name" value="PHAGE INTEGRASE-RELATED"/>
    <property type="match status" value="1"/>
</dbReference>
<name>A0AAJ6NK44_9GAMM</name>
<reference evidence="7" key="2">
    <citation type="submission" date="2023-02" db="EMBL/GenBank/DDBJ databases">
        <authorList>
            <person name="Huang Y."/>
            <person name="Zhang Y."/>
            <person name="Zhang T."/>
            <person name="Wang J."/>
        </authorList>
    </citation>
    <scope>NUCLEOTIDE SEQUENCE</scope>
    <source>
        <strain evidence="7">KJ-1</strain>
    </source>
</reference>
<reference evidence="7" key="1">
    <citation type="journal article" date="2022" name="Front Environ Sci">
        <title>Complete genome sequence analysis of a novel alkane-degrading bacterial strain, Acinetobacter vivianii KJ-1, and its diesel degradation ability.</title>
        <authorList>
            <person name="Zhang Y."/>
            <person name="Song F."/>
            <person name="Wang J."/>
            <person name="Zhao Q."/>
            <person name="Zheng L."/>
            <person name="Wang Z."/>
            <person name="Zhang X."/>
            <person name="Gao Y."/>
            <person name="Chen G."/>
            <person name="Huang Y."/>
        </authorList>
    </citation>
    <scope>NUCLEOTIDE SEQUENCE</scope>
    <source>
        <strain evidence="7">KJ-1</strain>
    </source>
</reference>
<dbReference type="KEGG" id="aviv:LF296_03775"/>
<sequence>MSKKLEPYFSKSKAHINFIKEYRPTYFDSITNSFDQMESIYCPRFPSLIKSDNTVWHLSSNYFNHLLIDEKKSTALLESVASDLIDFLRFLEENELDILHLPPKPEKRVTYLFHTSLLQRIRLGLISPSTARQRMNRILRFYDFLIAENVFTPDELKNRPYEKIKTYVSCITSSGDIYTKQVNSSNLKIRHSPNPRYGNEIIDGGRLHPLSTIEQQIFLQYLEQYASRDFQLICYIALYTGARLQTICTLRAFHIKELLTKQMLNSADDTYSIRIGGKSIIDTKGGYEHNLKVPAWLIKDIDQYLSSESWKKRASKSLYKVENQNYVFLTKHGNPYYTSIKEIEDRNLQLFSKEIKSSIHRGNAARQALTKLINLMHKNKEDIKTFTLHDLRATFGVNLLLSASKHVNDIDKILPYIQSRMGHRNIMSTIHYVRYIAYSKFNTEVDRKFEEILFNYQGMN</sequence>
<dbReference type="Gene3D" id="1.10.150.130">
    <property type="match status" value="1"/>
</dbReference>
<protein>
    <submittedName>
        <fullName evidence="7">Site-specific integrase</fullName>
    </submittedName>
</protein>
<dbReference type="GO" id="GO:0003677">
    <property type="term" value="F:DNA binding"/>
    <property type="evidence" value="ECO:0007669"/>
    <property type="project" value="UniProtKB-UniRule"/>
</dbReference>
<dbReference type="InterPro" id="IPR044068">
    <property type="entry name" value="CB"/>
</dbReference>